<dbReference type="PANTHER" id="PTHR36039">
    <property type="match status" value="1"/>
</dbReference>
<dbReference type="SUPFAM" id="SSF55144">
    <property type="entry name" value="LigT-like"/>
    <property type="match status" value="1"/>
</dbReference>
<dbReference type="EMBL" id="CP030760">
    <property type="protein sequence ID" value="AXA39433.1"/>
    <property type="molecule type" value="Genomic_DNA"/>
</dbReference>
<organism evidence="1 2">
    <name type="scientific">Rhizobium leguminosarum</name>
    <dbReference type="NCBI Taxonomy" id="384"/>
    <lineage>
        <taxon>Bacteria</taxon>
        <taxon>Pseudomonadati</taxon>
        <taxon>Pseudomonadota</taxon>
        <taxon>Alphaproteobacteria</taxon>
        <taxon>Hyphomicrobiales</taxon>
        <taxon>Rhizobiaceae</taxon>
        <taxon>Rhizobium/Agrobacterium group</taxon>
        <taxon>Rhizobium</taxon>
    </lineage>
</organism>
<dbReference type="RefSeq" id="WP_112904607.1">
    <property type="nucleotide sequence ID" value="NZ_CP030760.1"/>
</dbReference>
<dbReference type="Pfam" id="PF13563">
    <property type="entry name" value="2_5_RNA_ligase2"/>
    <property type="match status" value="1"/>
</dbReference>
<sequence length="173" mass="19638">MPYGISIKCLNDTASPILRLWDEASSFEVSASMVDLNYPPHLTLAVLPDHPSHVDKVLEDVFTSQPRLSISFEGVGYFENDFLVLWARPRSDDALLELHAKLHRNLDPAICHEHYRVGRWVPHCSLATKVPSSGAKAAIEWAKQKQLEFSVEFDTADLVQFPPVAIDREYRLR</sequence>
<reference evidence="1 2" key="1">
    <citation type="submission" date="2018-07" db="EMBL/GenBank/DDBJ databases">
        <title>Rhizobium leguminosarum strain:ATCC 14479 Genome sequencing and assembly.</title>
        <authorList>
            <person name="Chakraborty R."/>
        </authorList>
    </citation>
    <scope>NUCLEOTIDE SEQUENCE [LARGE SCALE GENOMIC DNA]</scope>
    <source>
        <strain evidence="1 2">ATCC 14479</strain>
    </source>
</reference>
<name>A0A2Z4YGW6_RHILE</name>
<keyword evidence="1" id="KW-0436">Ligase</keyword>
<gene>
    <name evidence="1" type="ORF">DLJ82_1832</name>
</gene>
<protein>
    <submittedName>
        <fullName evidence="1">2'-5' RNA ligase family protein</fullName>
    </submittedName>
</protein>
<dbReference type="GO" id="GO:0016874">
    <property type="term" value="F:ligase activity"/>
    <property type="evidence" value="ECO:0007669"/>
    <property type="project" value="UniProtKB-KW"/>
</dbReference>
<dbReference type="PANTHER" id="PTHR36039:SF2">
    <property type="entry name" value="RNA LIGASE_CYCLIC NUCLEOTIDE PHOSPHODIESTERASE FAMILY PROTEIN"/>
    <property type="match status" value="1"/>
</dbReference>
<dbReference type="InterPro" id="IPR009097">
    <property type="entry name" value="Cyclic_Pdiesterase"/>
</dbReference>
<accession>A0A2Z4YGW6</accession>
<dbReference type="Proteomes" id="UP000251166">
    <property type="component" value="Chromosome"/>
</dbReference>
<proteinExistence type="predicted"/>
<dbReference type="Gene3D" id="3.90.1140.10">
    <property type="entry name" value="Cyclic phosphodiesterase"/>
    <property type="match status" value="1"/>
</dbReference>
<evidence type="ECO:0000313" key="2">
    <source>
        <dbReference type="Proteomes" id="UP000251166"/>
    </source>
</evidence>
<dbReference type="AlphaFoldDB" id="A0A2Z4YGW6"/>
<evidence type="ECO:0000313" key="1">
    <source>
        <dbReference type="EMBL" id="AXA39433.1"/>
    </source>
</evidence>